<evidence type="ECO:0000256" key="2">
    <source>
        <dbReference type="ARBA" id="ARBA00023136"/>
    </source>
</evidence>
<dbReference type="PROSITE" id="PS50835">
    <property type="entry name" value="IG_LIKE"/>
    <property type="match status" value="1"/>
</dbReference>
<dbReference type="InterPro" id="IPR007110">
    <property type="entry name" value="Ig-like_dom"/>
</dbReference>
<evidence type="ECO:0000256" key="1">
    <source>
        <dbReference type="ARBA" id="ARBA00004479"/>
    </source>
</evidence>
<feature type="compositionally biased region" description="Polar residues" evidence="6">
    <location>
        <begin position="610"/>
        <end position="650"/>
    </location>
</feature>
<keyword evidence="4" id="KW-0325">Glycoprotein</keyword>
<evidence type="ECO:0000256" key="7">
    <source>
        <dbReference type="SAM" id="Phobius"/>
    </source>
</evidence>
<dbReference type="Gene3D" id="2.60.40.10">
    <property type="entry name" value="Immunoglobulins"/>
    <property type="match status" value="3"/>
</dbReference>
<dbReference type="OrthoDB" id="10045578at2759"/>
<sequence length="657" mass="71029">QKTYTCDGESSLGRKTGSTVTPNFAFLYKDSVVVESTSDTINICDNNNNYQVQVTCRISKENVNPAPSFSFSHDGATYDVPQSGTVSGDGGSYQRQTSLSPDAGGGKYQVFCRVTNTVTNTWEVADTFITFQEPPPGPPQITVKGQPYQGLDPSNIATLVEGDTEDVTCHVEGGYPAAHTTRLQCGQLVLTGDGNTATVSFTRTGQPLTREMNGADCTCTAQHASGCYGNKKTTLTLNVLCAPDVTFTVDSADRTFSKGDNLEFKCSAQGNPGPTMTLTRKETDEELRTGQTRELTHTLSLDCLDTGVYVCSGQNSQKTAREEISISVRCPQKLIPSIAPDPQVNAVIGMSAKFSVEIYGYPEPSSLSLQAVNDATDLSSSPRHTVVYTAGLAPFGTVNVTISDLVASDFTNYTLTVDNGEGQPLVYSFYLNEVNAPESPNENQNSEEGSLRTVAVVIGVVAMVVIAGSVIFVAILLKKNRKLREKLDASLKDSPLGNGDTQRNGTYLSPVYIPEIVESEFVSTSQPQRQGPYETVDDLPASRDIIPVSASQLPGSRQYETVDDTPSTETLYLSQPVNFQDQDSMRQSMTLHLLKMLYLSQPVTLPGQDSMRQSTTHHLPETLSLSQPATLQRSASTRPSVTWLAQQEPTTPRPLSM</sequence>
<feature type="non-terminal residue" evidence="9">
    <location>
        <position position="1"/>
    </location>
</feature>
<keyword evidence="7" id="KW-1133">Transmembrane helix</keyword>
<dbReference type="PANTHER" id="PTHR11640:SF164">
    <property type="entry name" value="MAM DOMAIN-CONTAINING GLYCOSYLPHOSPHATIDYLINOSITOL ANCHOR PROTEIN 1"/>
    <property type="match status" value="1"/>
</dbReference>
<dbReference type="AlphaFoldDB" id="A0A3S1BK38"/>
<evidence type="ECO:0000256" key="4">
    <source>
        <dbReference type="ARBA" id="ARBA00023180"/>
    </source>
</evidence>
<evidence type="ECO:0000313" key="9">
    <source>
        <dbReference type="EMBL" id="RUS69059.1"/>
    </source>
</evidence>
<proteinExistence type="predicted"/>
<reference evidence="9 10" key="1">
    <citation type="submission" date="2019-01" db="EMBL/GenBank/DDBJ databases">
        <title>A draft genome assembly of the solar-powered sea slug Elysia chlorotica.</title>
        <authorList>
            <person name="Cai H."/>
            <person name="Li Q."/>
            <person name="Fang X."/>
            <person name="Li J."/>
            <person name="Curtis N.E."/>
            <person name="Altenburger A."/>
            <person name="Shibata T."/>
            <person name="Feng M."/>
            <person name="Maeda T."/>
            <person name="Schwartz J.A."/>
            <person name="Shigenobu S."/>
            <person name="Lundholm N."/>
            <person name="Nishiyama T."/>
            <person name="Yang H."/>
            <person name="Hasebe M."/>
            <person name="Li S."/>
            <person name="Pierce S.K."/>
            <person name="Wang J."/>
        </authorList>
    </citation>
    <scope>NUCLEOTIDE SEQUENCE [LARGE SCALE GENOMIC DNA]</scope>
    <source>
        <strain evidence="9">EC2010</strain>
        <tissue evidence="9">Whole organism of an adult</tissue>
    </source>
</reference>
<dbReference type="GO" id="GO:0098609">
    <property type="term" value="P:cell-cell adhesion"/>
    <property type="evidence" value="ECO:0007669"/>
    <property type="project" value="TreeGrafter"/>
</dbReference>
<gene>
    <name evidence="9" type="ORF">EGW08_023180</name>
</gene>
<dbReference type="GO" id="GO:0050839">
    <property type="term" value="F:cell adhesion molecule binding"/>
    <property type="evidence" value="ECO:0007669"/>
    <property type="project" value="TreeGrafter"/>
</dbReference>
<feature type="domain" description="Ig-like" evidence="8">
    <location>
        <begin position="243"/>
        <end position="327"/>
    </location>
</feature>
<protein>
    <recommendedName>
        <fullName evidence="8">Ig-like domain-containing protein</fullName>
    </recommendedName>
</protein>
<feature type="transmembrane region" description="Helical" evidence="7">
    <location>
        <begin position="454"/>
        <end position="477"/>
    </location>
</feature>
<keyword evidence="10" id="KW-1185">Reference proteome</keyword>
<organism evidence="9 10">
    <name type="scientific">Elysia chlorotica</name>
    <name type="common">Eastern emerald elysia</name>
    <name type="synonym">Sea slug</name>
    <dbReference type="NCBI Taxonomy" id="188477"/>
    <lineage>
        <taxon>Eukaryota</taxon>
        <taxon>Metazoa</taxon>
        <taxon>Spiralia</taxon>
        <taxon>Lophotrochozoa</taxon>
        <taxon>Mollusca</taxon>
        <taxon>Gastropoda</taxon>
        <taxon>Heterobranchia</taxon>
        <taxon>Euthyneura</taxon>
        <taxon>Panpulmonata</taxon>
        <taxon>Sacoglossa</taxon>
        <taxon>Placobranchoidea</taxon>
        <taxon>Plakobranchidae</taxon>
        <taxon>Elysia</taxon>
    </lineage>
</organism>
<evidence type="ECO:0000313" key="10">
    <source>
        <dbReference type="Proteomes" id="UP000271974"/>
    </source>
</evidence>
<keyword evidence="5" id="KW-0393">Immunoglobulin domain</keyword>
<dbReference type="InterPro" id="IPR013783">
    <property type="entry name" value="Ig-like_fold"/>
</dbReference>
<dbReference type="Proteomes" id="UP000271974">
    <property type="component" value="Unassembled WGS sequence"/>
</dbReference>
<name>A0A3S1BK38_ELYCH</name>
<dbReference type="SUPFAM" id="SSF48726">
    <property type="entry name" value="Immunoglobulin"/>
    <property type="match status" value="2"/>
</dbReference>
<evidence type="ECO:0000256" key="3">
    <source>
        <dbReference type="ARBA" id="ARBA00023157"/>
    </source>
</evidence>
<dbReference type="STRING" id="188477.A0A3S1BK38"/>
<dbReference type="GO" id="GO:0005886">
    <property type="term" value="C:plasma membrane"/>
    <property type="evidence" value="ECO:0007669"/>
    <property type="project" value="TreeGrafter"/>
</dbReference>
<dbReference type="EMBL" id="RQTK01001850">
    <property type="protein sequence ID" value="RUS69059.1"/>
    <property type="molecule type" value="Genomic_DNA"/>
</dbReference>
<evidence type="ECO:0000259" key="8">
    <source>
        <dbReference type="PROSITE" id="PS50835"/>
    </source>
</evidence>
<accession>A0A3S1BK38</accession>
<keyword evidence="7" id="KW-0812">Transmembrane</keyword>
<keyword evidence="3" id="KW-1015">Disulfide bond</keyword>
<dbReference type="InterPro" id="IPR051275">
    <property type="entry name" value="Cell_adhesion_signaling"/>
</dbReference>
<dbReference type="PANTHER" id="PTHR11640">
    <property type="entry name" value="NEPHRIN"/>
    <property type="match status" value="1"/>
</dbReference>
<evidence type="ECO:0000256" key="5">
    <source>
        <dbReference type="ARBA" id="ARBA00023319"/>
    </source>
</evidence>
<keyword evidence="2 7" id="KW-0472">Membrane</keyword>
<evidence type="ECO:0000256" key="6">
    <source>
        <dbReference type="SAM" id="MobiDB-lite"/>
    </source>
</evidence>
<dbReference type="InterPro" id="IPR036179">
    <property type="entry name" value="Ig-like_dom_sf"/>
</dbReference>
<comment type="caution">
    <text evidence="9">The sequence shown here is derived from an EMBL/GenBank/DDBJ whole genome shotgun (WGS) entry which is preliminary data.</text>
</comment>
<dbReference type="GO" id="GO:0005911">
    <property type="term" value="C:cell-cell junction"/>
    <property type="evidence" value="ECO:0007669"/>
    <property type="project" value="TreeGrafter"/>
</dbReference>
<comment type="subcellular location">
    <subcellularLocation>
        <location evidence="1">Membrane</location>
        <topology evidence="1">Single-pass type I membrane protein</topology>
    </subcellularLocation>
</comment>
<feature type="region of interest" description="Disordered" evidence="6">
    <location>
        <begin position="607"/>
        <end position="657"/>
    </location>
</feature>